<feature type="transmembrane region" description="Helical" evidence="7">
    <location>
        <begin position="114"/>
        <end position="144"/>
    </location>
</feature>
<dbReference type="PANTHER" id="PTHR30221:SF1">
    <property type="entry name" value="SMALL-CONDUCTANCE MECHANOSENSITIVE CHANNEL"/>
    <property type="match status" value="1"/>
</dbReference>
<evidence type="ECO:0000313" key="12">
    <source>
        <dbReference type="Proteomes" id="UP000248689"/>
    </source>
</evidence>
<feature type="domain" description="Mechanosensitive ion channel MscS" evidence="8">
    <location>
        <begin position="130"/>
        <end position="197"/>
    </location>
</feature>
<evidence type="ECO:0000259" key="8">
    <source>
        <dbReference type="Pfam" id="PF00924"/>
    </source>
</evidence>
<keyword evidence="7" id="KW-0407">Ion channel</keyword>
<evidence type="ECO:0000256" key="7">
    <source>
        <dbReference type="RuleBase" id="RU369025"/>
    </source>
</evidence>
<dbReference type="GO" id="GO:0008381">
    <property type="term" value="F:mechanosensitive monoatomic ion channel activity"/>
    <property type="evidence" value="ECO:0007669"/>
    <property type="project" value="InterPro"/>
</dbReference>
<reference evidence="12" key="1">
    <citation type="submission" date="2018-02" db="EMBL/GenBank/DDBJ databases">
        <title>Glaesserella australis sp. nov., isolated from the lungs of pigs.</title>
        <authorList>
            <person name="Turni C."/>
            <person name="Christensen H."/>
        </authorList>
    </citation>
    <scope>NUCLEOTIDE SEQUENCE [LARGE SCALE GENOMIC DNA]</scope>
    <source>
        <strain evidence="12">HS4635</strain>
    </source>
</reference>
<proteinExistence type="inferred from homology"/>
<dbReference type="SUPFAM" id="SSF50182">
    <property type="entry name" value="Sm-like ribonucleoproteins"/>
    <property type="match status" value="1"/>
</dbReference>
<feature type="transmembrane region" description="Helical" evidence="7">
    <location>
        <begin position="48"/>
        <end position="69"/>
    </location>
</feature>
<comment type="function">
    <text evidence="7">Mechanosensitive channel that participates in the regulation of osmotic pressure changes within the cell, opening in response to stretch forces in the membrane lipid bilayer, without the need for other proteins. Contributes to normal resistance to hypoosmotic shock. Forms an ion channel of 1.0 nanosiemens conductance with a slight preference for anions.</text>
</comment>
<comment type="subunit">
    <text evidence="7">Homoheptamer.</text>
</comment>
<keyword evidence="4 7" id="KW-0812">Transmembrane</keyword>
<dbReference type="Gene3D" id="1.10.287.1260">
    <property type="match status" value="1"/>
</dbReference>
<evidence type="ECO:0000259" key="10">
    <source>
        <dbReference type="Pfam" id="PF21088"/>
    </source>
</evidence>
<comment type="caution">
    <text evidence="11">The sequence shown here is derived from an EMBL/GenBank/DDBJ whole genome shotgun (WGS) entry which is preliminary data.</text>
</comment>
<dbReference type="Proteomes" id="UP000248689">
    <property type="component" value="Unassembled WGS sequence"/>
</dbReference>
<keyword evidence="12" id="KW-1185">Reference proteome</keyword>
<dbReference type="Pfam" id="PF21082">
    <property type="entry name" value="MS_channel_3rd"/>
    <property type="match status" value="1"/>
</dbReference>
<dbReference type="Pfam" id="PF05552">
    <property type="entry name" value="MS_channel_1st_1"/>
    <property type="match status" value="1"/>
</dbReference>
<dbReference type="RefSeq" id="WP_111750647.1">
    <property type="nucleotide sequence ID" value="NZ_PTPX01000018.1"/>
</dbReference>
<organism evidence="11 12">
    <name type="scientific">Glaesserella australis</name>
    <dbReference type="NCBI Taxonomy" id="2094024"/>
    <lineage>
        <taxon>Bacteria</taxon>
        <taxon>Pseudomonadati</taxon>
        <taxon>Pseudomonadota</taxon>
        <taxon>Gammaproteobacteria</taxon>
        <taxon>Pasteurellales</taxon>
        <taxon>Pasteurellaceae</taxon>
        <taxon>Glaesserella</taxon>
    </lineage>
</organism>
<dbReference type="InterPro" id="IPR008910">
    <property type="entry name" value="MSC_TM_helix"/>
</dbReference>
<evidence type="ECO:0000259" key="9">
    <source>
        <dbReference type="Pfam" id="PF21082"/>
    </source>
</evidence>
<name>A0A328BWW6_9PAST</name>
<evidence type="ECO:0000256" key="5">
    <source>
        <dbReference type="ARBA" id="ARBA00022989"/>
    </source>
</evidence>
<dbReference type="InterPro" id="IPR011014">
    <property type="entry name" value="MscS_channel_TM-2"/>
</dbReference>
<keyword evidence="3" id="KW-1003">Cell membrane</keyword>
<comment type="similarity">
    <text evidence="2 7">Belongs to the MscS (TC 1.A.23) family.</text>
</comment>
<sequence>MTTTADKAKETTTELTLPPEAKEIISDVKNLDFQGLIHDWIIPYGTKLLIAIAIFIVGRYLARILSGLIGKAVLASSKDEMLQGFVRSIAYFLFLLITVIAALSQLGINTSSLVALIGAAGLAIGLALQNSLQNFAAGVMLLIFKPFNKGDFIEAGGSSGKVEQMGILMLELRTGDNKTVLIPNGKVFADSITNYSRNETRRIDFIFDISYESDIEKAKEIIAQILFEDEHVLNYPEPTIAVGNLAASSVQLFVRPWVQTGNYSDAQFAILEKVKIGFDKVGISIPYNQLDLHLPSQTSITLSKS</sequence>
<dbReference type="InterPro" id="IPR023408">
    <property type="entry name" value="MscS_beta-dom_sf"/>
</dbReference>
<dbReference type="InterPro" id="IPR045275">
    <property type="entry name" value="MscS_archaea/bacteria_type"/>
</dbReference>
<dbReference type="Gene3D" id="2.30.30.60">
    <property type="match status" value="1"/>
</dbReference>
<protein>
    <recommendedName>
        <fullName evidence="7">Small-conductance mechanosensitive channel</fullName>
    </recommendedName>
</protein>
<comment type="subcellular location">
    <subcellularLocation>
        <location evidence="7">Cell inner membrane</location>
        <topology evidence="7">Multi-pass membrane protein</topology>
    </subcellularLocation>
    <subcellularLocation>
        <location evidence="1">Cell membrane</location>
        <topology evidence="1">Multi-pass membrane protein</topology>
    </subcellularLocation>
</comment>
<dbReference type="GO" id="GO:0005886">
    <property type="term" value="C:plasma membrane"/>
    <property type="evidence" value="ECO:0007669"/>
    <property type="project" value="UniProtKB-SubCell"/>
</dbReference>
<feature type="domain" description="Mechanosensitive ion channel transmembrane helices 2/3" evidence="10">
    <location>
        <begin position="89"/>
        <end position="129"/>
    </location>
</feature>
<dbReference type="InterPro" id="IPR049278">
    <property type="entry name" value="MS_channel_C"/>
</dbReference>
<dbReference type="Gene3D" id="3.30.70.100">
    <property type="match status" value="1"/>
</dbReference>
<dbReference type="Pfam" id="PF00924">
    <property type="entry name" value="MS_channel_2nd"/>
    <property type="match status" value="1"/>
</dbReference>
<evidence type="ECO:0000256" key="2">
    <source>
        <dbReference type="ARBA" id="ARBA00008017"/>
    </source>
</evidence>
<dbReference type="PANTHER" id="PTHR30221">
    <property type="entry name" value="SMALL-CONDUCTANCE MECHANOSENSITIVE CHANNEL"/>
    <property type="match status" value="1"/>
</dbReference>
<evidence type="ECO:0000256" key="3">
    <source>
        <dbReference type="ARBA" id="ARBA00022475"/>
    </source>
</evidence>
<dbReference type="EMBL" id="PTPX01000018">
    <property type="protein sequence ID" value="RAL18135.1"/>
    <property type="molecule type" value="Genomic_DNA"/>
</dbReference>
<dbReference type="InterPro" id="IPR011066">
    <property type="entry name" value="MscS_channel_C_sf"/>
</dbReference>
<feature type="transmembrane region" description="Helical" evidence="7">
    <location>
        <begin position="89"/>
        <end position="108"/>
    </location>
</feature>
<dbReference type="InterPro" id="IPR010920">
    <property type="entry name" value="LSM_dom_sf"/>
</dbReference>
<keyword evidence="6 7" id="KW-0472">Membrane</keyword>
<keyword evidence="5 7" id="KW-1133">Transmembrane helix</keyword>
<gene>
    <name evidence="11" type="ORF">C5N92_09665</name>
</gene>
<keyword evidence="7" id="KW-0813">Transport</keyword>
<dbReference type="Pfam" id="PF21088">
    <property type="entry name" value="MS_channel_1st"/>
    <property type="match status" value="1"/>
</dbReference>
<dbReference type="InterPro" id="IPR006685">
    <property type="entry name" value="MscS_channel_2nd"/>
</dbReference>
<evidence type="ECO:0000256" key="4">
    <source>
        <dbReference type="ARBA" id="ARBA00022692"/>
    </source>
</evidence>
<dbReference type="OrthoDB" id="9809206at2"/>
<dbReference type="AlphaFoldDB" id="A0A328BWW6"/>
<keyword evidence="7" id="KW-0997">Cell inner membrane</keyword>
<dbReference type="SUPFAM" id="SSF82861">
    <property type="entry name" value="Mechanosensitive channel protein MscS (YggB), transmembrane region"/>
    <property type="match status" value="1"/>
</dbReference>
<dbReference type="SUPFAM" id="SSF82689">
    <property type="entry name" value="Mechanosensitive channel protein MscS (YggB), C-terminal domain"/>
    <property type="match status" value="1"/>
</dbReference>
<accession>A0A328BWW6</accession>
<feature type="domain" description="Mechanosensitive ion channel MscS C-terminal" evidence="9">
    <location>
        <begin position="203"/>
        <end position="285"/>
    </location>
</feature>
<keyword evidence="7" id="KW-0406">Ion transport</keyword>
<evidence type="ECO:0000313" key="11">
    <source>
        <dbReference type="EMBL" id="RAL18135.1"/>
    </source>
</evidence>
<comment type="caution">
    <text evidence="7">Lacks conserved residue(s) required for the propagation of feature annotation.</text>
</comment>
<evidence type="ECO:0000256" key="1">
    <source>
        <dbReference type="ARBA" id="ARBA00004651"/>
    </source>
</evidence>
<dbReference type="InterPro" id="IPR049142">
    <property type="entry name" value="MS_channel_1st"/>
</dbReference>
<evidence type="ECO:0000256" key="6">
    <source>
        <dbReference type="ARBA" id="ARBA00023136"/>
    </source>
</evidence>